<accession>A0A2R7Y2X2</accession>
<dbReference type="Gene3D" id="3.30.390.10">
    <property type="entry name" value="Enolase-like, N-terminal domain"/>
    <property type="match status" value="1"/>
</dbReference>
<dbReference type="PANTHER" id="PTHR13794:SF58">
    <property type="entry name" value="MITOCHONDRIAL ENOLASE SUPERFAMILY MEMBER 1"/>
    <property type="match status" value="1"/>
</dbReference>
<dbReference type="InterPro" id="IPR029065">
    <property type="entry name" value="Enolase_C-like"/>
</dbReference>
<comment type="cofactor">
    <cofactor evidence="1">
        <name>Mg(2+)</name>
        <dbReference type="ChEBI" id="CHEBI:18420"/>
    </cofactor>
</comment>
<dbReference type="InterPro" id="IPR029017">
    <property type="entry name" value="Enolase-like_N"/>
</dbReference>
<dbReference type="GO" id="GO:0009063">
    <property type="term" value="P:amino acid catabolic process"/>
    <property type="evidence" value="ECO:0007669"/>
    <property type="project" value="InterPro"/>
</dbReference>
<dbReference type="AlphaFoldDB" id="A0A2R7Y2X2"/>
<evidence type="ECO:0000259" key="4">
    <source>
        <dbReference type="SMART" id="SM00922"/>
    </source>
</evidence>
<dbReference type="Pfam" id="PF13378">
    <property type="entry name" value="MR_MLE_C"/>
    <property type="match status" value="1"/>
</dbReference>
<dbReference type="Gene3D" id="3.20.20.120">
    <property type="entry name" value="Enolase-like C-terminal domain"/>
    <property type="match status" value="1"/>
</dbReference>
<dbReference type="SFLD" id="SFLDS00001">
    <property type="entry name" value="Enolase"/>
    <property type="match status" value="1"/>
</dbReference>
<keyword evidence="2" id="KW-0479">Metal-binding</keyword>
<dbReference type="GO" id="GO:0000287">
    <property type="term" value="F:magnesium ion binding"/>
    <property type="evidence" value="ECO:0007669"/>
    <property type="project" value="TreeGrafter"/>
</dbReference>
<dbReference type="InterPro" id="IPR013341">
    <property type="entry name" value="Mandelate_racemase_N_dom"/>
</dbReference>
<gene>
    <name evidence="5" type="ORF">B9J98_05085</name>
</gene>
<proteinExistence type="predicted"/>
<evidence type="ECO:0000313" key="6">
    <source>
        <dbReference type="Proteomes" id="UP000244066"/>
    </source>
</evidence>
<dbReference type="Proteomes" id="UP000244066">
    <property type="component" value="Unassembled WGS sequence"/>
</dbReference>
<evidence type="ECO:0000313" key="5">
    <source>
        <dbReference type="EMBL" id="PUA31870.1"/>
    </source>
</evidence>
<dbReference type="InterPro" id="IPR018110">
    <property type="entry name" value="Mandel_Rmase/mucon_lact_enz_CS"/>
</dbReference>
<feature type="domain" description="Mandelate racemase/muconate lactonizing enzyme C-terminal" evidence="4">
    <location>
        <begin position="158"/>
        <end position="254"/>
    </location>
</feature>
<comment type="caution">
    <text evidence="5">The sequence shown here is derived from an EMBL/GenBank/DDBJ whole genome shotgun (WGS) entry which is preliminary data.</text>
</comment>
<dbReference type="EMBL" id="NDWU01000012">
    <property type="protein sequence ID" value="PUA31870.1"/>
    <property type="molecule type" value="Genomic_DNA"/>
</dbReference>
<evidence type="ECO:0000256" key="1">
    <source>
        <dbReference type="ARBA" id="ARBA00001946"/>
    </source>
</evidence>
<protein>
    <recommendedName>
        <fullName evidence="4">Mandelate racemase/muconate lactonizing enzyme C-terminal domain-containing protein</fullName>
    </recommendedName>
</protein>
<keyword evidence="3" id="KW-0460">Magnesium</keyword>
<dbReference type="SMART" id="SM00922">
    <property type="entry name" value="MR_MLE"/>
    <property type="match status" value="1"/>
</dbReference>
<dbReference type="SUPFAM" id="SSF51604">
    <property type="entry name" value="Enolase C-terminal domain-like"/>
    <property type="match status" value="1"/>
</dbReference>
<dbReference type="SFLD" id="SFLDG00179">
    <property type="entry name" value="mandelate_racemase"/>
    <property type="match status" value="1"/>
</dbReference>
<sequence length="333" mass="36846">MGDQDADGGIGFEDNRRKARSALLALKEPMRLSVGMLERRPFALIEVHTDDGTVGLGETFVNFPPWSLEERKVTVDNVKKLLLGEDPTDVEALWKKMYVSLVKMGLQGGCKGAIIQTISGIDIALWDLLGKVKNQPVCKLISNNPKRRLRLYATGLSGRDPAGHARRLVSEGYDTLKLRIGFDPEKDVELVKSVREAVGKDVKLIADANMAWDYERALEMARRLERYELFWLEEPILCDDLDGMSRLAAELDTWIGAGENAYSLDEFERVVKKRAADVLMPDVSKAGGITECVKIAGLINSSGLPFSPHFYGSEVGFAATLHFVAATEGSQQF</sequence>
<dbReference type="Pfam" id="PF02746">
    <property type="entry name" value="MR_MLE_N"/>
    <property type="match status" value="1"/>
</dbReference>
<evidence type="ECO:0000256" key="2">
    <source>
        <dbReference type="ARBA" id="ARBA00022723"/>
    </source>
</evidence>
<name>A0A2R7Y2X2_9ARCH</name>
<evidence type="ECO:0000256" key="3">
    <source>
        <dbReference type="ARBA" id="ARBA00022842"/>
    </source>
</evidence>
<dbReference type="GO" id="GO:0016836">
    <property type="term" value="F:hydro-lyase activity"/>
    <property type="evidence" value="ECO:0007669"/>
    <property type="project" value="TreeGrafter"/>
</dbReference>
<organism evidence="5 6">
    <name type="scientific">Candidatus Terraquivivens tikiterensis</name>
    <dbReference type="NCBI Taxonomy" id="1980982"/>
    <lineage>
        <taxon>Archaea</taxon>
        <taxon>Nitrososphaerota</taxon>
        <taxon>Candidatus Wolframiiraptoraceae</taxon>
        <taxon>Candidatus Terraquivivens</taxon>
    </lineage>
</organism>
<dbReference type="PROSITE" id="PS00909">
    <property type="entry name" value="MR_MLE_2"/>
    <property type="match status" value="1"/>
</dbReference>
<reference evidence="5 6" key="1">
    <citation type="submission" date="2017-04" db="EMBL/GenBank/DDBJ databases">
        <title>Draft Aigarchaeota genome from a New Zealand hot spring.</title>
        <authorList>
            <person name="Reysenbach A.-L."/>
            <person name="Donaho J.A."/>
            <person name="Gerhart J."/>
            <person name="Kelley J.F."/>
            <person name="Kouba K."/>
            <person name="Podar M."/>
            <person name="Stott M."/>
        </authorList>
    </citation>
    <scope>NUCLEOTIDE SEQUENCE [LARGE SCALE GENOMIC DNA]</scope>
    <source>
        <strain evidence="5">NZ13_MG1</strain>
    </source>
</reference>
<dbReference type="GO" id="GO:0016052">
    <property type="term" value="P:carbohydrate catabolic process"/>
    <property type="evidence" value="ECO:0007669"/>
    <property type="project" value="TreeGrafter"/>
</dbReference>
<dbReference type="PANTHER" id="PTHR13794">
    <property type="entry name" value="ENOLASE SUPERFAMILY, MANDELATE RACEMASE"/>
    <property type="match status" value="1"/>
</dbReference>
<dbReference type="InterPro" id="IPR036849">
    <property type="entry name" value="Enolase-like_C_sf"/>
</dbReference>
<dbReference type="SUPFAM" id="SSF54826">
    <property type="entry name" value="Enolase N-terminal domain-like"/>
    <property type="match status" value="1"/>
</dbReference>
<dbReference type="CDD" id="cd03316">
    <property type="entry name" value="MR_like"/>
    <property type="match status" value="1"/>
</dbReference>
<dbReference type="InterPro" id="IPR013342">
    <property type="entry name" value="Mandelate_racemase_C"/>
</dbReference>
<dbReference type="InterPro" id="IPR046945">
    <property type="entry name" value="RHMD-like"/>
</dbReference>